<gene>
    <name evidence="1" type="ORF">EVAR_83072_1</name>
</gene>
<accession>A0A4C1VQ71</accession>
<evidence type="ECO:0000313" key="2">
    <source>
        <dbReference type="Proteomes" id="UP000299102"/>
    </source>
</evidence>
<reference evidence="1 2" key="1">
    <citation type="journal article" date="2019" name="Commun. Biol.">
        <title>The bagworm genome reveals a unique fibroin gene that provides high tensile strength.</title>
        <authorList>
            <person name="Kono N."/>
            <person name="Nakamura H."/>
            <person name="Ohtoshi R."/>
            <person name="Tomita M."/>
            <person name="Numata K."/>
            <person name="Arakawa K."/>
        </authorList>
    </citation>
    <scope>NUCLEOTIDE SEQUENCE [LARGE SCALE GENOMIC DNA]</scope>
</reference>
<dbReference type="AlphaFoldDB" id="A0A4C1VQ71"/>
<organism evidence="1 2">
    <name type="scientific">Eumeta variegata</name>
    <name type="common">Bagworm moth</name>
    <name type="synonym">Eumeta japonica</name>
    <dbReference type="NCBI Taxonomy" id="151549"/>
    <lineage>
        <taxon>Eukaryota</taxon>
        <taxon>Metazoa</taxon>
        <taxon>Ecdysozoa</taxon>
        <taxon>Arthropoda</taxon>
        <taxon>Hexapoda</taxon>
        <taxon>Insecta</taxon>
        <taxon>Pterygota</taxon>
        <taxon>Neoptera</taxon>
        <taxon>Endopterygota</taxon>
        <taxon>Lepidoptera</taxon>
        <taxon>Glossata</taxon>
        <taxon>Ditrysia</taxon>
        <taxon>Tineoidea</taxon>
        <taxon>Psychidae</taxon>
        <taxon>Oiketicinae</taxon>
        <taxon>Eumeta</taxon>
    </lineage>
</organism>
<comment type="caution">
    <text evidence="1">The sequence shown here is derived from an EMBL/GenBank/DDBJ whole genome shotgun (WGS) entry which is preliminary data.</text>
</comment>
<dbReference type="Pfam" id="PF14223">
    <property type="entry name" value="Retrotran_gag_2"/>
    <property type="match status" value="1"/>
</dbReference>
<protein>
    <recommendedName>
        <fullName evidence="3">Retrovirus-related Pol polyprotein from transposon TNT 1-94</fullName>
    </recommendedName>
</protein>
<keyword evidence="2" id="KW-1185">Reference proteome</keyword>
<proteinExistence type="predicted"/>
<dbReference type="OrthoDB" id="7920740at2759"/>
<evidence type="ECO:0008006" key="3">
    <source>
        <dbReference type="Google" id="ProtNLM"/>
    </source>
</evidence>
<name>A0A4C1VQ71_EUMVA</name>
<evidence type="ECO:0000313" key="1">
    <source>
        <dbReference type="EMBL" id="GBP39935.1"/>
    </source>
</evidence>
<sequence length="106" mass="11899">MTAGCTGEAFLKDLITTTLESSRSVDHYINKIMPTAHRLRNIKFDIDGEWLETLMLAGLPEAYKPMIMGLESSGIKISANSIKSKLLQEVQCSDNSAFFTRKRPFK</sequence>
<dbReference type="EMBL" id="BGZK01000373">
    <property type="protein sequence ID" value="GBP39935.1"/>
    <property type="molecule type" value="Genomic_DNA"/>
</dbReference>
<dbReference type="Proteomes" id="UP000299102">
    <property type="component" value="Unassembled WGS sequence"/>
</dbReference>